<reference evidence="7 8" key="1">
    <citation type="journal article" date="2012" name="Proc. Natl. Acad. Sci. U.S.A.">
        <title>Genome and physiology of a model Epsilonproteobacterium responsible for sulfide detoxification in marine oxygen depletion zones.</title>
        <authorList>
            <person name="Grote J."/>
            <person name="Schott T."/>
            <person name="Bruckner C.G."/>
            <person name="Glockner F.O."/>
            <person name="Jost G."/>
            <person name="Teeling H."/>
            <person name="Labrenz M."/>
            <person name="Jurgens K."/>
        </authorList>
    </citation>
    <scope>NUCLEOTIDE SEQUENCE [LARGE SCALE GENOMIC DNA]</scope>
    <source>
        <strain evidence="7 8">GD1</strain>
    </source>
</reference>
<dbReference type="GO" id="GO:0005886">
    <property type="term" value="C:plasma membrane"/>
    <property type="evidence" value="ECO:0007669"/>
    <property type="project" value="UniProtKB-SubCell"/>
</dbReference>
<feature type="transmembrane region" description="Helical" evidence="6">
    <location>
        <begin position="38"/>
        <end position="61"/>
    </location>
</feature>
<feature type="transmembrane region" description="Helical" evidence="6">
    <location>
        <begin position="6"/>
        <end position="26"/>
    </location>
</feature>
<dbReference type="RefSeq" id="WP_008335392.1">
    <property type="nucleotide sequence ID" value="NZ_AFRZ01000001.1"/>
</dbReference>
<keyword evidence="8" id="KW-1185">Reference proteome</keyword>
<dbReference type="EMBL" id="AFRZ01000001">
    <property type="protein sequence ID" value="EHP30047.1"/>
    <property type="molecule type" value="Genomic_DNA"/>
</dbReference>
<dbReference type="PANTHER" id="PTHR38825:SF2">
    <property type="entry name" value="LYSINE TRANSPORTER LYSE"/>
    <property type="match status" value="1"/>
</dbReference>
<sequence>MILSFTEGFLLGLGAAVPLGPINILIMNEAVKKYKNGVMIGLGAMSSDIMYLFLIIFGLIAFFNQPYILNSLSLFGGAFLIYLAYAIFKNRDTKIGAPKEEVKESSCVKLYAKGFILTAINPYTIGFWLSVSGYIAGKELNPYIALLGMLSAILLWITLMPYLVHRTKHKISRRVSHWISIASAVILFGFGSVMIIKLIS</sequence>
<dbReference type="HOGENOM" id="CLU_087840_1_2_7"/>
<dbReference type="STRING" id="929558.SMGD1_1523"/>
<proteinExistence type="predicted"/>
<evidence type="ECO:0000256" key="1">
    <source>
        <dbReference type="ARBA" id="ARBA00004651"/>
    </source>
</evidence>
<dbReference type="eggNOG" id="COG1280">
    <property type="taxonomic scope" value="Bacteria"/>
</dbReference>
<feature type="transmembrane region" description="Helical" evidence="6">
    <location>
        <begin position="108"/>
        <end position="131"/>
    </location>
</feature>
<feature type="transmembrane region" description="Helical" evidence="6">
    <location>
        <begin position="175"/>
        <end position="199"/>
    </location>
</feature>
<name>B6BHP8_SULGG</name>
<evidence type="ECO:0000313" key="7">
    <source>
        <dbReference type="EMBL" id="EHP30047.1"/>
    </source>
</evidence>
<dbReference type="AlphaFoldDB" id="B6BHP8"/>
<accession>H1FTT3</accession>
<dbReference type="InterPro" id="IPR001123">
    <property type="entry name" value="LeuE-type"/>
</dbReference>
<protein>
    <submittedName>
        <fullName evidence="7">Lysine exporter protein (LYSE/YGGA)</fullName>
    </submittedName>
</protein>
<evidence type="ECO:0000256" key="5">
    <source>
        <dbReference type="ARBA" id="ARBA00023136"/>
    </source>
</evidence>
<gene>
    <name evidence="7" type="ORF">SMGD1_1523</name>
</gene>
<feature type="transmembrane region" description="Helical" evidence="6">
    <location>
        <begin position="67"/>
        <end position="88"/>
    </location>
</feature>
<comment type="caution">
    <text evidence="7">The sequence shown here is derived from an EMBL/GenBank/DDBJ whole genome shotgun (WGS) entry which is preliminary data.</text>
</comment>
<feature type="transmembrane region" description="Helical" evidence="6">
    <location>
        <begin position="143"/>
        <end position="163"/>
    </location>
</feature>
<evidence type="ECO:0000256" key="2">
    <source>
        <dbReference type="ARBA" id="ARBA00022475"/>
    </source>
</evidence>
<dbReference type="Pfam" id="PF01810">
    <property type="entry name" value="LysE"/>
    <property type="match status" value="1"/>
</dbReference>
<keyword evidence="3 6" id="KW-0812">Transmembrane</keyword>
<keyword evidence="2" id="KW-1003">Cell membrane</keyword>
<dbReference type="Proteomes" id="UP000006431">
    <property type="component" value="Unassembled WGS sequence"/>
</dbReference>
<dbReference type="OrthoDB" id="5361502at2"/>
<evidence type="ECO:0000256" key="6">
    <source>
        <dbReference type="SAM" id="Phobius"/>
    </source>
</evidence>
<evidence type="ECO:0000256" key="4">
    <source>
        <dbReference type="ARBA" id="ARBA00022989"/>
    </source>
</evidence>
<keyword evidence="5 6" id="KW-0472">Membrane</keyword>
<evidence type="ECO:0000313" key="8">
    <source>
        <dbReference type="Proteomes" id="UP000006431"/>
    </source>
</evidence>
<organism evidence="7 8">
    <name type="scientific">Sulfurimonas gotlandica (strain DSM 19862 / JCM 16533 / GD1)</name>
    <dbReference type="NCBI Taxonomy" id="929558"/>
    <lineage>
        <taxon>Bacteria</taxon>
        <taxon>Pseudomonadati</taxon>
        <taxon>Campylobacterota</taxon>
        <taxon>Epsilonproteobacteria</taxon>
        <taxon>Campylobacterales</taxon>
        <taxon>Sulfurimonadaceae</taxon>
        <taxon>Sulfurimonas</taxon>
    </lineage>
</organism>
<dbReference type="PANTHER" id="PTHR38825">
    <property type="entry name" value="LYSINE EXPORTER PROTEIN (LYSE/YGGA)"/>
    <property type="match status" value="1"/>
</dbReference>
<accession>B6BHP8</accession>
<dbReference type="GO" id="GO:0006865">
    <property type="term" value="P:amino acid transport"/>
    <property type="evidence" value="ECO:0007669"/>
    <property type="project" value="InterPro"/>
</dbReference>
<keyword evidence="4 6" id="KW-1133">Transmembrane helix</keyword>
<comment type="subcellular location">
    <subcellularLocation>
        <location evidence="1">Cell membrane</location>
        <topology evidence="1">Multi-pass membrane protein</topology>
    </subcellularLocation>
</comment>
<dbReference type="PATRIC" id="fig|929558.5.peg.1514"/>
<evidence type="ECO:0000256" key="3">
    <source>
        <dbReference type="ARBA" id="ARBA00022692"/>
    </source>
</evidence>